<dbReference type="InterPro" id="IPR040624">
    <property type="entry name" value="HalOD1"/>
</dbReference>
<dbReference type="Proteomes" id="UP000019024">
    <property type="component" value="Chromosome"/>
</dbReference>
<dbReference type="RefSeq" id="WP_049951728.1">
    <property type="nucleotide sequence ID" value="NZ_CP007055.1"/>
</dbReference>
<dbReference type="OrthoDB" id="200662at2157"/>
<proteinExistence type="predicted"/>
<dbReference type="STRING" id="797299.HALLA_06340"/>
<evidence type="ECO:0000313" key="3">
    <source>
        <dbReference type="EMBL" id="AHG00763.1"/>
    </source>
</evidence>
<dbReference type="KEGG" id="hlr:HALLA_06340"/>
<dbReference type="GeneID" id="25144111"/>
<evidence type="ECO:0000256" key="1">
    <source>
        <dbReference type="SAM" id="MobiDB-lite"/>
    </source>
</evidence>
<keyword evidence="4" id="KW-1185">Reference proteome</keyword>
<gene>
    <name evidence="3" type="ORF">HALLA_06340</name>
</gene>
<feature type="domain" description="Halobacterial output" evidence="2">
    <location>
        <begin position="29"/>
        <end position="95"/>
    </location>
</feature>
<sequence length="117" mass="12640">MSNSSGTDPRPEAETVTYKTSIQPNERMIDAIVRLLEKLPASTQTEVSPLYDHADPEALEQLFANTETSTRTGTATVAIGNLEIVVRDGERVEIRVIDETDLSNGTGGRGEHKSGSP</sequence>
<organism evidence="3 4">
    <name type="scientific">Halostagnicola larsenii XH-48</name>
    <dbReference type="NCBI Taxonomy" id="797299"/>
    <lineage>
        <taxon>Archaea</taxon>
        <taxon>Methanobacteriati</taxon>
        <taxon>Methanobacteriota</taxon>
        <taxon>Stenosarchaea group</taxon>
        <taxon>Halobacteria</taxon>
        <taxon>Halobacteriales</taxon>
        <taxon>Natrialbaceae</taxon>
        <taxon>Halostagnicola</taxon>
    </lineage>
</organism>
<evidence type="ECO:0000259" key="2">
    <source>
        <dbReference type="Pfam" id="PF18545"/>
    </source>
</evidence>
<feature type="region of interest" description="Disordered" evidence="1">
    <location>
        <begin position="98"/>
        <end position="117"/>
    </location>
</feature>
<evidence type="ECO:0000313" key="4">
    <source>
        <dbReference type="Proteomes" id="UP000019024"/>
    </source>
</evidence>
<name>W0JUP1_9EURY</name>
<dbReference type="EMBL" id="CP007055">
    <property type="protein sequence ID" value="AHG00763.1"/>
    <property type="molecule type" value="Genomic_DNA"/>
</dbReference>
<dbReference type="Pfam" id="PF18545">
    <property type="entry name" value="HalOD1"/>
    <property type="match status" value="1"/>
</dbReference>
<protein>
    <recommendedName>
        <fullName evidence="2">Halobacterial output domain-containing protein</fullName>
    </recommendedName>
</protein>
<dbReference type="AlphaFoldDB" id="W0JUP1"/>
<accession>W0JUP1</accession>
<dbReference type="HOGENOM" id="CLU_2079343_0_0_2"/>
<reference evidence="3 4" key="1">
    <citation type="submission" date="2014-01" db="EMBL/GenBank/DDBJ databases">
        <authorList>
            <consortium name="DOE Joint Genome Institute"/>
            <person name="Anderson I."/>
            <person name="Huntemann M."/>
            <person name="Han J."/>
            <person name="Chen A."/>
            <person name="Kyrpides N."/>
            <person name="Mavromatis K."/>
            <person name="Markowitz V."/>
            <person name="Palaniappan K."/>
            <person name="Ivanova N."/>
            <person name="Schaumberg A."/>
            <person name="Pati A."/>
            <person name="Liolios K."/>
            <person name="Nordberg H.P."/>
            <person name="Cantor M.N."/>
            <person name="Hua S.X."/>
            <person name="Woyke T."/>
        </authorList>
    </citation>
    <scope>NUCLEOTIDE SEQUENCE [LARGE SCALE GENOMIC DNA]</scope>
    <source>
        <strain evidence="3 4">XH-48</strain>
    </source>
</reference>